<keyword evidence="9 12" id="KW-0863">Zinc-finger</keyword>
<dbReference type="InterPro" id="IPR036397">
    <property type="entry name" value="RNaseH_sf"/>
</dbReference>
<dbReference type="PROSITE" id="PS50089">
    <property type="entry name" value="ZF_RING_2"/>
    <property type="match status" value="2"/>
</dbReference>
<dbReference type="InterPro" id="IPR013083">
    <property type="entry name" value="Znf_RING/FYVE/PHD"/>
</dbReference>
<comment type="catalytic activity">
    <reaction evidence="1">
        <text>[E2 ubiquitin-conjugating enzyme]-S-ubiquitinyl-L-cysteine + [acceptor protein]-L-lysine = [E2 ubiquitin-conjugating enzyme]-L-cysteine + [acceptor protein]-N(6)-ubiquitinyl-L-lysine.</text>
        <dbReference type="EC" id="2.3.2.31"/>
    </reaction>
</comment>
<dbReference type="UniPathway" id="UPA00143"/>
<dbReference type="PROSITE" id="PS00518">
    <property type="entry name" value="ZF_RING_1"/>
    <property type="match status" value="1"/>
</dbReference>
<evidence type="ECO:0000259" key="15">
    <source>
        <dbReference type="PROSITE" id="PS51873"/>
    </source>
</evidence>
<feature type="region of interest" description="Disordered" evidence="13">
    <location>
        <begin position="73"/>
        <end position="100"/>
    </location>
</feature>
<feature type="region of interest" description="Disordered" evidence="13">
    <location>
        <begin position="549"/>
        <end position="574"/>
    </location>
</feature>
<dbReference type="GO" id="GO:0004523">
    <property type="term" value="F:RNA-DNA hybrid ribonuclease activity"/>
    <property type="evidence" value="ECO:0007669"/>
    <property type="project" value="InterPro"/>
</dbReference>
<dbReference type="InterPro" id="IPR017907">
    <property type="entry name" value="Znf_RING_CS"/>
</dbReference>
<dbReference type="GO" id="GO:0016567">
    <property type="term" value="P:protein ubiquitination"/>
    <property type="evidence" value="ECO:0007669"/>
    <property type="project" value="UniProtKB-UniPathway"/>
</dbReference>
<dbReference type="InterPro" id="IPR001841">
    <property type="entry name" value="Znf_RING"/>
</dbReference>
<feature type="domain" description="RING-type" evidence="14">
    <location>
        <begin position="498"/>
        <end position="541"/>
    </location>
</feature>
<evidence type="ECO:0000256" key="4">
    <source>
        <dbReference type="ARBA" id="ARBA00005884"/>
    </source>
</evidence>
<protein>
    <recommendedName>
        <fullName evidence="5">RBR-type E3 ubiquitin transferase</fullName>
        <ecNumber evidence="5">2.3.2.31</ecNumber>
    </recommendedName>
</protein>
<dbReference type="SUPFAM" id="SSF53098">
    <property type="entry name" value="Ribonuclease H-like"/>
    <property type="match status" value="1"/>
</dbReference>
<keyword evidence="8" id="KW-0677">Repeat</keyword>
<comment type="function">
    <text evidence="3">Might act as an E3 ubiquitin-protein ligase, or as part of E3 complex, which accepts ubiquitin from specific E2 ubiquitin-conjugating enzymes and then transfers it to substrates.</text>
</comment>
<dbReference type="PROSITE" id="PS51873">
    <property type="entry name" value="TRIAD"/>
    <property type="match status" value="1"/>
</dbReference>
<evidence type="ECO:0000259" key="14">
    <source>
        <dbReference type="PROSITE" id="PS50089"/>
    </source>
</evidence>
<gene>
    <name evidence="16" type="ORF">STAS_11094</name>
</gene>
<dbReference type="CDD" id="cd22584">
    <property type="entry name" value="Rcat_RBR_unk"/>
    <property type="match status" value="1"/>
</dbReference>
<evidence type="ECO:0000256" key="13">
    <source>
        <dbReference type="SAM" id="MobiDB-lite"/>
    </source>
</evidence>
<dbReference type="Gene3D" id="3.30.420.10">
    <property type="entry name" value="Ribonuclease H-like superfamily/Ribonuclease H"/>
    <property type="match status" value="1"/>
</dbReference>
<feature type="domain" description="RING-type" evidence="15">
    <location>
        <begin position="325"/>
        <end position="543"/>
    </location>
</feature>
<evidence type="ECO:0000256" key="6">
    <source>
        <dbReference type="ARBA" id="ARBA00022679"/>
    </source>
</evidence>
<dbReference type="InterPro" id="IPR002156">
    <property type="entry name" value="RNaseH_domain"/>
</dbReference>
<comment type="similarity">
    <text evidence="4">Belongs to the RBR family. Ariadne subfamily.</text>
</comment>
<evidence type="ECO:0000313" key="16">
    <source>
        <dbReference type="EMBL" id="GER34843.1"/>
    </source>
</evidence>
<comment type="caution">
    <text evidence="16">The sequence shown here is derived from an EMBL/GenBank/DDBJ whole genome shotgun (WGS) entry which is preliminary data.</text>
</comment>
<dbReference type="Pfam" id="PF01485">
    <property type="entry name" value="IBR"/>
    <property type="match status" value="2"/>
</dbReference>
<dbReference type="GO" id="GO:0008270">
    <property type="term" value="F:zinc ion binding"/>
    <property type="evidence" value="ECO:0007669"/>
    <property type="project" value="UniProtKB-KW"/>
</dbReference>
<proteinExistence type="inferred from homology"/>
<dbReference type="FunFam" id="3.30.420.10:FF:000076">
    <property type="entry name" value="RBR-type E3 ubiquitin transferase"/>
    <property type="match status" value="1"/>
</dbReference>
<dbReference type="EMBL" id="BKCP01004960">
    <property type="protein sequence ID" value="GER34843.1"/>
    <property type="molecule type" value="Genomic_DNA"/>
</dbReference>
<dbReference type="Gene3D" id="1.20.120.1750">
    <property type="match status" value="1"/>
</dbReference>
<dbReference type="CDD" id="cd22582">
    <property type="entry name" value="BRcat_RBR_unk"/>
    <property type="match status" value="1"/>
</dbReference>
<evidence type="ECO:0000256" key="3">
    <source>
        <dbReference type="ARBA" id="ARBA00003976"/>
    </source>
</evidence>
<evidence type="ECO:0000256" key="7">
    <source>
        <dbReference type="ARBA" id="ARBA00022723"/>
    </source>
</evidence>
<evidence type="ECO:0000313" key="17">
    <source>
        <dbReference type="Proteomes" id="UP000325081"/>
    </source>
</evidence>
<dbReference type="SUPFAM" id="SSF57850">
    <property type="entry name" value="RING/U-box"/>
    <property type="match status" value="2"/>
</dbReference>
<accession>A0A5A7PPP4</accession>
<keyword evidence="7" id="KW-0479">Metal-binding</keyword>
<dbReference type="AlphaFoldDB" id="A0A5A7PPP4"/>
<dbReference type="FunFam" id="1.20.120.1750:FF:000019">
    <property type="entry name" value="RBR-type E3 ubiquitin transferase"/>
    <property type="match status" value="1"/>
</dbReference>
<dbReference type="SMART" id="SM00647">
    <property type="entry name" value="IBR"/>
    <property type="match status" value="2"/>
</dbReference>
<evidence type="ECO:0000256" key="2">
    <source>
        <dbReference type="ARBA" id="ARBA00001947"/>
    </source>
</evidence>
<comment type="cofactor">
    <cofactor evidence="2">
        <name>Zn(2+)</name>
        <dbReference type="ChEBI" id="CHEBI:29105"/>
    </cofactor>
</comment>
<dbReference type="OrthoDB" id="9977870at2759"/>
<dbReference type="FunFam" id="3.30.40.10:FF:000230">
    <property type="entry name" value="RBR-type E3 ubiquitin transferase"/>
    <property type="match status" value="1"/>
</dbReference>
<dbReference type="Gene3D" id="3.30.40.10">
    <property type="entry name" value="Zinc/RING finger domain, C3HC4 (zinc finger)"/>
    <property type="match status" value="1"/>
</dbReference>
<keyword evidence="11" id="KW-0862">Zinc</keyword>
<dbReference type="Proteomes" id="UP000325081">
    <property type="component" value="Unassembled WGS sequence"/>
</dbReference>
<dbReference type="Pfam" id="PF13456">
    <property type="entry name" value="RVT_3"/>
    <property type="match status" value="1"/>
</dbReference>
<evidence type="ECO:0000256" key="10">
    <source>
        <dbReference type="ARBA" id="ARBA00022786"/>
    </source>
</evidence>
<dbReference type="InterPro" id="IPR002867">
    <property type="entry name" value="IBR_dom"/>
</dbReference>
<evidence type="ECO:0000256" key="1">
    <source>
        <dbReference type="ARBA" id="ARBA00001798"/>
    </source>
</evidence>
<evidence type="ECO:0000256" key="8">
    <source>
        <dbReference type="ARBA" id="ARBA00022737"/>
    </source>
</evidence>
<keyword evidence="6" id="KW-0808">Transferase</keyword>
<feature type="domain" description="RING-type" evidence="14">
    <location>
        <begin position="329"/>
        <end position="373"/>
    </location>
</feature>
<organism evidence="16 17">
    <name type="scientific">Striga asiatica</name>
    <name type="common">Asiatic witchweed</name>
    <name type="synonym">Buchnera asiatica</name>
    <dbReference type="NCBI Taxonomy" id="4170"/>
    <lineage>
        <taxon>Eukaryota</taxon>
        <taxon>Viridiplantae</taxon>
        <taxon>Streptophyta</taxon>
        <taxon>Embryophyta</taxon>
        <taxon>Tracheophyta</taxon>
        <taxon>Spermatophyta</taxon>
        <taxon>Magnoliopsida</taxon>
        <taxon>eudicotyledons</taxon>
        <taxon>Gunneridae</taxon>
        <taxon>Pentapetalae</taxon>
        <taxon>asterids</taxon>
        <taxon>lamiids</taxon>
        <taxon>Lamiales</taxon>
        <taxon>Orobanchaceae</taxon>
        <taxon>Buchnereae</taxon>
        <taxon>Striga</taxon>
    </lineage>
</organism>
<evidence type="ECO:0000256" key="12">
    <source>
        <dbReference type="PROSITE-ProRule" id="PRU00175"/>
    </source>
</evidence>
<name>A0A5A7PPP4_STRAF</name>
<keyword evidence="17" id="KW-1185">Reference proteome</keyword>
<dbReference type="InterPro" id="IPR044066">
    <property type="entry name" value="TRIAD_supradom"/>
</dbReference>
<evidence type="ECO:0000256" key="11">
    <source>
        <dbReference type="ARBA" id="ARBA00022833"/>
    </source>
</evidence>
<sequence length="574" mass="65544">MSRSHTYHRKIFSQRKKFPMSAIPTTAAMSLDDLQEIAAEQRRELISAQALDSDLDFAFNLQLQEAITASLSIHEQPPDPTPAADSPNTPPKDDGGDVSRFSDLLSEEVLRLEQQLGDFAMSEAEFERVKDDLRRRIHDRQVALEISKMPEEEWEDWGDEFERPFGEGTSKGEEEEVEVFRIYFKGLVEKQGTPVGGIGVAICNSSDELLFELRKPLVGSGASSRQCAEAQALVEALSAALDLGLDTVIFNCDYYPIYRFVTGRWLAKSRKVSALIHQATQLRERFDYCQPYLVARNDIKFAFKLAREAITSQANKPQEPNCSGTTETCVICTEETNIDHIFPVDNCLHRYCFSCMKQHVEVKLLHGLLPTCPHEGCKTELKLDSCSKFLTPRLIEIMSQRIKEASIPVTDKVYCPFPKCSALMSKGEVLEFSKKSIKGVETFGARRCIKCNGYFCIDCKVPWHYNLTCSQYKEKHPYPLLEEAKLKNLAETNLWRQCLKCNHMIELSAGCYHMTCRCGHEFCYNCGAAWENKKQTCSCPLWDEDYILDDDDEDFDDEDEFDDEYDEDEDEDEE</sequence>
<dbReference type="GO" id="GO:0061630">
    <property type="term" value="F:ubiquitin protein ligase activity"/>
    <property type="evidence" value="ECO:0007669"/>
    <property type="project" value="UniProtKB-EC"/>
</dbReference>
<evidence type="ECO:0000256" key="5">
    <source>
        <dbReference type="ARBA" id="ARBA00012251"/>
    </source>
</evidence>
<dbReference type="InterPro" id="IPR031127">
    <property type="entry name" value="E3_UB_ligase_RBR"/>
</dbReference>
<evidence type="ECO:0000256" key="9">
    <source>
        <dbReference type="ARBA" id="ARBA00022771"/>
    </source>
</evidence>
<keyword evidence="10" id="KW-0833">Ubl conjugation pathway</keyword>
<dbReference type="PANTHER" id="PTHR11685">
    <property type="entry name" value="RBR FAMILY RING FINGER AND IBR DOMAIN-CONTAINING"/>
    <property type="match status" value="1"/>
</dbReference>
<dbReference type="GO" id="GO:0003676">
    <property type="term" value="F:nucleic acid binding"/>
    <property type="evidence" value="ECO:0007669"/>
    <property type="project" value="InterPro"/>
</dbReference>
<dbReference type="EC" id="2.3.2.31" evidence="5"/>
<dbReference type="InterPro" id="IPR012337">
    <property type="entry name" value="RNaseH-like_sf"/>
</dbReference>
<reference evidence="17" key="1">
    <citation type="journal article" date="2019" name="Curr. Biol.">
        <title>Genome Sequence of Striga asiatica Provides Insight into the Evolution of Plant Parasitism.</title>
        <authorList>
            <person name="Yoshida S."/>
            <person name="Kim S."/>
            <person name="Wafula E.K."/>
            <person name="Tanskanen J."/>
            <person name="Kim Y.M."/>
            <person name="Honaas L."/>
            <person name="Yang Z."/>
            <person name="Spallek T."/>
            <person name="Conn C.E."/>
            <person name="Ichihashi Y."/>
            <person name="Cheong K."/>
            <person name="Cui S."/>
            <person name="Der J.P."/>
            <person name="Gundlach H."/>
            <person name="Jiao Y."/>
            <person name="Hori C."/>
            <person name="Ishida J.K."/>
            <person name="Kasahara H."/>
            <person name="Kiba T."/>
            <person name="Kim M.S."/>
            <person name="Koo N."/>
            <person name="Laohavisit A."/>
            <person name="Lee Y.H."/>
            <person name="Lumba S."/>
            <person name="McCourt P."/>
            <person name="Mortimer J.C."/>
            <person name="Mutuku J.M."/>
            <person name="Nomura T."/>
            <person name="Sasaki-Sekimoto Y."/>
            <person name="Seto Y."/>
            <person name="Wang Y."/>
            <person name="Wakatake T."/>
            <person name="Sakakibara H."/>
            <person name="Demura T."/>
            <person name="Yamaguchi S."/>
            <person name="Yoneyama K."/>
            <person name="Manabe R.I."/>
            <person name="Nelson D.C."/>
            <person name="Schulman A.H."/>
            <person name="Timko M.P."/>
            <person name="dePamphilis C.W."/>
            <person name="Choi D."/>
            <person name="Shirasu K."/>
        </authorList>
    </citation>
    <scope>NUCLEOTIDE SEQUENCE [LARGE SCALE GENOMIC DNA]</scope>
    <source>
        <strain evidence="17">cv. UVA1</strain>
    </source>
</reference>